<keyword evidence="7" id="KW-0966">Cell projection</keyword>
<evidence type="ECO:0000313" key="7">
    <source>
        <dbReference type="EMBL" id="SFL45053.1"/>
    </source>
</evidence>
<dbReference type="InterPro" id="IPR003713">
    <property type="entry name" value="FliS"/>
</dbReference>
<dbReference type="Gene3D" id="1.20.120.340">
    <property type="entry name" value="Flagellar protein FliS"/>
    <property type="match status" value="1"/>
</dbReference>
<evidence type="ECO:0000256" key="3">
    <source>
        <dbReference type="ARBA" id="ARBA00022490"/>
    </source>
</evidence>
<dbReference type="RefSeq" id="WP_090932995.1">
    <property type="nucleotide sequence ID" value="NZ_FOTS01000005.1"/>
</dbReference>
<dbReference type="SUPFAM" id="SSF101116">
    <property type="entry name" value="Flagellar export chaperone FliS"/>
    <property type="match status" value="1"/>
</dbReference>
<dbReference type="InterPro" id="IPR036584">
    <property type="entry name" value="FliS_sf"/>
</dbReference>
<comment type="subcellular location">
    <subcellularLocation>
        <location evidence="1 6">Cytoplasm</location>
        <location evidence="1 6">Cytosol</location>
    </subcellularLocation>
</comment>
<evidence type="ECO:0000256" key="6">
    <source>
        <dbReference type="PIRNR" id="PIRNR039090"/>
    </source>
</evidence>
<evidence type="ECO:0000256" key="5">
    <source>
        <dbReference type="ARBA" id="ARBA00023186"/>
    </source>
</evidence>
<gene>
    <name evidence="7" type="ORF">SAMN04490355_10057</name>
</gene>
<keyword evidence="8" id="KW-1185">Reference proteome</keyword>
<dbReference type="Pfam" id="PF02561">
    <property type="entry name" value="FliS"/>
    <property type="match status" value="1"/>
</dbReference>
<reference evidence="8" key="1">
    <citation type="submission" date="2016-10" db="EMBL/GenBank/DDBJ databases">
        <authorList>
            <person name="Varghese N."/>
            <person name="Submissions S."/>
        </authorList>
    </citation>
    <scope>NUCLEOTIDE SEQUENCE [LARGE SCALE GENOMIC DNA]</scope>
    <source>
        <strain evidence="8">DSM 13327</strain>
    </source>
</reference>
<name>A0A1I4HTG0_9FIRM</name>
<organism evidence="7 8">
    <name type="scientific">Pelosinus propionicus DSM 13327</name>
    <dbReference type="NCBI Taxonomy" id="1123291"/>
    <lineage>
        <taxon>Bacteria</taxon>
        <taxon>Bacillati</taxon>
        <taxon>Bacillota</taxon>
        <taxon>Negativicutes</taxon>
        <taxon>Selenomonadales</taxon>
        <taxon>Sporomusaceae</taxon>
        <taxon>Pelosinus</taxon>
    </lineage>
</organism>
<dbReference type="GO" id="GO:0071973">
    <property type="term" value="P:bacterial-type flagellum-dependent cell motility"/>
    <property type="evidence" value="ECO:0007669"/>
    <property type="project" value="TreeGrafter"/>
</dbReference>
<evidence type="ECO:0000313" key="8">
    <source>
        <dbReference type="Proteomes" id="UP000199520"/>
    </source>
</evidence>
<proteinExistence type="inferred from homology"/>
<dbReference type="STRING" id="1123291.SAMN04490355_10057"/>
<dbReference type="GO" id="GO:0044780">
    <property type="term" value="P:bacterial-type flagellum assembly"/>
    <property type="evidence" value="ECO:0007669"/>
    <property type="project" value="InterPro"/>
</dbReference>
<keyword evidence="3 6" id="KW-0963">Cytoplasm</keyword>
<dbReference type="PANTHER" id="PTHR34773:SF1">
    <property type="entry name" value="FLAGELLAR SECRETION CHAPERONE FLIS"/>
    <property type="match status" value="1"/>
</dbReference>
<dbReference type="Proteomes" id="UP000199520">
    <property type="component" value="Unassembled WGS sequence"/>
</dbReference>
<dbReference type="GO" id="GO:0005829">
    <property type="term" value="C:cytosol"/>
    <property type="evidence" value="ECO:0007669"/>
    <property type="project" value="UniProtKB-SubCell"/>
</dbReference>
<protein>
    <recommendedName>
        <fullName evidence="6">Flagellar secretion chaperone FliS</fullName>
    </recommendedName>
</protein>
<evidence type="ECO:0000256" key="1">
    <source>
        <dbReference type="ARBA" id="ARBA00004514"/>
    </source>
</evidence>
<dbReference type="PANTHER" id="PTHR34773">
    <property type="entry name" value="FLAGELLAR SECRETION CHAPERONE FLIS"/>
    <property type="match status" value="1"/>
</dbReference>
<dbReference type="PIRSF" id="PIRSF039090">
    <property type="entry name" value="Flis"/>
    <property type="match status" value="1"/>
</dbReference>
<dbReference type="AlphaFoldDB" id="A0A1I4HTG0"/>
<dbReference type="OrthoDB" id="1524959at2"/>
<dbReference type="EMBL" id="FOTS01000005">
    <property type="protein sequence ID" value="SFL45053.1"/>
    <property type="molecule type" value="Genomic_DNA"/>
</dbReference>
<comment type="similarity">
    <text evidence="2 6">Belongs to the FliS family.</text>
</comment>
<keyword evidence="5" id="KW-0143">Chaperone</keyword>
<evidence type="ECO:0000256" key="2">
    <source>
        <dbReference type="ARBA" id="ARBA00008787"/>
    </source>
</evidence>
<evidence type="ECO:0000256" key="4">
    <source>
        <dbReference type="ARBA" id="ARBA00022795"/>
    </source>
</evidence>
<dbReference type="NCBIfam" id="TIGR00208">
    <property type="entry name" value="fliS"/>
    <property type="match status" value="1"/>
</dbReference>
<sequence>MINNPYDHYKKMQVETASQGRLIIMLYDGVLKNLRNAQQCITHKDINGAHRLLMKAQDIIKELNITLNMNAGEIAQNLRNLYLYMLQRLVEANVTKDTDKIAEVIDLLSTLKEAWDSVILKNKSVVAP</sequence>
<keyword evidence="7" id="KW-0282">Flagellum</keyword>
<keyword evidence="4 6" id="KW-1005">Bacterial flagellum biogenesis</keyword>
<keyword evidence="7" id="KW-0969">Cilium</keyword>
<dbReference type="CDD" id="cd16098">
    <property type="entry name" value="FliS"/>
    <property type="match status" value="1"/>
</dbReference>
<accession>A0A1I4HTG0</accession>